<dbReference type="InterPro" id="IPR036188">
    <property type="entry name" value="FAD/NAD-bd_sf"/>
</dbReference>
<dbReference type="Gene3D" id="3.50.50.60">
    <property type="entry name" value="FAD/NAD(P)-binding domain"/>
    <property type="match status" value="1"/>
</dbReference>
<feature type="domain" description="FAD dependent oxidoreductase" evidence="1">
    <location>
        <begin position="4"/>
        <end position="351"/>
    </location>
</feature>
<evidence type="ECO:0000259" key="2">
    <source>
        <dbReference type="Pfam" id="PF04324"/>
    </source>
</evidence>
<evidence type="ECO:0000313" key="4">
    <source>
        <dbReference type="Proteomes" id="UP000886819"/>
    </source>
</evidence>
<dbReference type="InterPro" id="IPR052745">
    <property type="entry name" value="G3P_Oxidase/Oxidoreductase"/>
</dbReference>
<dbReference type="InterPro" id="IPR006076">
    <property type="entry name" value="FAD-dep_OxRdtase"/>
</dbReference>
<dbReference type="SUPFAM" id="SSF51905">
    <property type="entry name" value="FAD/NAD(P)-binding domain"/>
    <property type="match status" value="1"/>
</dbReference>
<evidence type="ECO:0000313" key="3">
    <source>
        <dbReference type="EMBL" id="HIQ62242.1"/>
    </source>
</evidence>
<dbReference type="Gene3D" id="3.30.9.10">
    <property type="entry name" value="D-Amino Acid Oxidase, subunit A, domain 2"/>
    <property type="match status" value="1"/>
</dbReference>
<evidence type="ECO:0000259" key="1">
    <source>
        <dbReference type="Pfam" id="PF01266"/>
    </source>
</evidence>
<feature type="domain" description="BFD-like [2Fe-2S]-binding" evidence="2">
    <location>
        <begin position="398"/>
        <end position="449"/>
    </location>
</feature>
<dbReference type="PANTHER" id="PTHR42720">
    <property type="entry name" value="GLYCEROL-3-PHOSPHATE DEHYDROGENASE"/>
    <property type="match status" value="1"/>
</dbReference>
<comment type="caution">
    <text evidence="3">The sequence shown here is derived from an EMBL/GenBank/DDBJ whole genome shotgun (WGS) entry which is preliminary data.</text>
</comment>
<dbReference type="EMBL" id="DVFI01000020">
    <property type="protein sequence ID" value="HIQ62242.1"/>
    <property type="molecule type" value="Genomic_DNA"/>
</dbReference>
<dbReference type="InterPro" id="IPR007419">
    <property type="entry name" value="BFD-like_2Fe2S-bd_dom"/>
</dbReference>
<dbReference type="Pfam" id="PF01266">
    <property type="entry name" value="DAO"/>
    <property type="match status" value="1"/>
</dbReference>
<dbReference type="Proteomes" id="UP000886819">
    <property type="component" value="Unassembled WGS sequence"/>
</dbReference>
<dbReference type="AlphaFoldDB" id="A0A9D1CI34"/>
<sequence>MRYDVLIIGGGVTGCAIARQLARWKLSVALLEAREDVAMGASRANSAIVHAGYDAQSGTLMAAMNVRGNALYDSWCRELEVPLQRIGSLVIAFDEADEKELKNLYERGVRNGVPGLEIVDGARARELEPSLSDKVTAALWAPTGAITCPYQLTVACFENARANGVEFYMDTPVTAIEAQEDGVRVLSGGRSFQARYLVNAAGLYADDVARMVGDTSFAIHGRKGEYMLLDRSAKCVSRVIFQTPSAMGKGVLVSPTVDGNVFAGPTAVDVEDREDTEVSQAGVNVLRTLSIKSVPGLNLRSVITSFAGVRSQPSTGDFILEPSAVFPRMIHAAGICSPGLTSAPAIAEFIAGLLRQAGLELVEKEDYNPHRPAIRRFAEMNMQERAAAIAENPLYGRIICRCETITEAEIVEAVHRGARSVDAVKRRTRAGMGRCQGGFCSPRVMDILSRETGMDMTELTKFGGQSKLLVGKLKEVR</sequence>
<organism evidence="3 4">
    <name type="scientific">Candidatus Avichristensenella intestinipullorum</name>
    <dbReference type="NCBI Taxonomy" id="2840693"/>
    <lineage>
        <taxon>Bacteria</taxon>
        <taxon>Bacillati</taxon>
        <taxon>Bacillota</taxon>
        <taxon>Clostridia</taxon>
        <taxon>Candidatus Avichristensenella</taxon>
    </lineage>
</organism>
<protein>
    <submittedName>
        <fullName evidence="3">NAD(P)/FAD-dependent oxidoreductase</fullName>
    </submittedName>
</protein>
<dbReference type="InterPro" id="IPR041854">
    <property type="entry name" value="BFD-like_2Fe2S-bd_dom_sf"/>
</dbReference>
<gene>
    <name evidence="3" type="ORF">IAA66_01485</name>
</gene>
<name>A0A9D1CI34_9FIRM</name>
<accession>A0A9D1CI34</accession>
<dbReference type="CDD" id="cd19946">
    <property type="entry name" value="GlpA-like_Fer2_BFD-like"/>
    <property type="match status" value="1"/>
</dbReference>
<dbReference type="Pfam" id="PF04324">
    <property type="entry name" value="Fer2_BFD"/>
    <property type="match status" value="1"/>
</dbReference>
<dbReference type="PANTHER" id="PTHR42720:SF1">
    <property type="entry name" value="GLYCEROL 3-PHOSPHATE OXIDASE"/>
    <property type="match status" value="1"/>
</dbReference>
<reference evidence="3" key="2">
    <citation type="journal article" date="2021" name="PeerJ">
        <title>Extensive microbial diversity within the chicken gut microbiome revealed by metagenomics and culture.</title>
        <authorList>
            <person name="Gilroy R."/>
            <person name="Ravi A."/>
            <person name="Getino M."/>
            <person name="Pursley I."/>
            <person name="Horton D.L."/>
            <person name="Alikhan N.F."/>
            <person name="Baker D."/>
            <person name="Gharbi K."/>
            <person name="Hall N."/>
            <person name="Watson M."/>
            <person name="Adriaenssens E.M."/>
            <person name="Foster-Nyarko E."/>
            <person name="Jarju S."/>
            <person name="Secka A."/>
            <person name="Antonio M."/>
            <person name="Oren A."/>
            <person name="Chaudhuri R.R."/>
            <person name="La Ragione R."/>
            <person name="Hildebrand F."/>
            <person name="Pallen M.J."/>
        </authorList>
    </citation>
    <scope>NUCLEOTIDE SEQUENCE</scope>
    <source>
        <strain evidence="3">ChiHile30-977</strain>
    </source>
</reference>
<proteinExistence type="predicted"/>
<reference evidence="3" key="1">
    <citation type="submission" date="2020-10" db="EMBL/GenBank/DDBJ databases">
        <authorList>
            <person name="Gilroy R."/>
        </authorList>
    </citation>
    <scope>NUCLEOTIDE SEQUENCE</scope>
    <source>
        <strain evidence="3">ChiHile30-977</strain>
    </source>
</reference>
<dbReference type="PROSITE" id="PS51257">
    <property type="entry name" value="PROKAR_LIPOPROTEIN"/>
    <property type="match status" value="1"/>
</dbReference>
<dbReference type="Gene3D" id="1.10.10.1100">
    <property type="entry name" value="BFD-like [2Fe-2S]-binding domain"/>
    <property type="match status" value="1"/>
</dbReference>